<dbReference type="RefSeq" id="WP_059265174.1">
    <property type="nucleotide sequence ID" value="NZ_KQ948362.1"/>
</dbReference>
<evidence type="ECO:0000256" key="3">
    <source>
        <dbReference type="ARBA" id="ARBA00022840"/>
    </source>
</evidence>
<feature type="domain" description="ATP-grasp" evidence="5">
    <location>
        <begin position="112"/>
        <end position="307"/>
    </location>
</feature>
<evidence type="ECO:0000259" key="5">
    <source>
        <dbReference type="PROSITE" id="PS50975"/>
    </source>
</evidence>
<keyword evidence="7" id="KW-1185">Reference proteome</keyword>
<dbReference type="GO" id="GO:0046872">
    <property type="term" value="F:metal ion binding"/>
    <property type="evidence" value="ECO:0007669"/>
    <property type="project" value="InterPro"/>
</dbReference>
<evidence type="ECO:0000256" key="2">
    <source>
        <dbReference type="ARBA" id="ARBA00022741"/>
    </source>
</evidence>
<dbReference type="PANTHER" id="PTHR43585">
    <property type="entry name" value="FUMIPYRROLE BIOSYNTHESIS PROTEIN C"/>
    <property type="match status" value="1"/>
</dbReference>
<proteinExistence type="predicted"/>
<dbReference type="GO" id="GO:0016874">
    <property type="term" value="F:ligase activity"/>
    <property type="evidence" value="ECO:0007669"/>
    <property type="project" value="UniProtKB-KW"/>
</dbReference>
<name>A0A101PZ54_STRCK</name>
<keyword evidence="1" id="KW-0436">Ligase</keyword>
<evidence type="ECO:0000256" key="4">
    <source>
        <dbReference type="PROSITE-ProRule" id="PRU00409"/>
    </source>
</evidence>
<reference evidence="6 7" key="1">
    <citation type="submission" date="2015-10" db="EMBL/GenBank/DDBJ databases">
        <title>Draft genome sequence of Streptomyces corchorusii DSM 40340, type strain for the species Streptomyces corchorusii.</title>
        <authorList>
            <person name="Ruckert C."/>
            <person name="Winkler A."/>
            <person name="Kalinowski J."/>
            <person name="Kampfer P."/>
            <person name="Glaeser S."/>
        </authorList>
    </citation>
    <scope>NUCLEOTIDE SEQUENCE [LARGE SCALE GENOMIC DNA]</scope>
    <source>
        <strain evidence="6 7">DSM 40340</strain>
    </source>
</reference>
<dbReference type="InterPro" id="IPR011761">
    <property type="entry name" value="ATP-grasp"/>
</dbReference>
<dbReference type="PANTHER" id="PTHR43585:SF2">
    <property type="entry name" value="ATP-GRASP ENZYME FSQD"/>
    <property type="match status" value="1"/>
</dbReference>
<evidence type="ECO:0000313" key="7">
    <source>
        <dbReference type="Proteomes" id="UP000053398"/>
    </source>
</evidence>
<protein>
    <submittedName>
        <fullName evidence="6">ATP-grasp domain protein</fullName>
    </submittedName>
</protein>
<dbReference type="AlphaFoldDB" id="A0A101PZ54"/>
<evidence type="ECO:0000256" key="1">
    <source>
        <dbReference type="ARBA" id="ARBA00022598"/>
    </source>
</evidence>
<dbReference type="InterPro" id="IPR052032">
    <property type="entry name" value="ATP-dep_AA_Ligase"/>
</dbReference>
<sequence length="420" mass="45633">MKILILHRVPYFKIEYHRGISHDRHDVTYFGTDQALATLPPHLRCERVSRPGLGSAFEEARDWLARRPRDFDRVISVSEYELLDAALLREYLGVPGAPADQVALARDKVLMKQAVEEAGLRVPRFLALPRFLDLDGRVPWDGRTVLKPHRGASSEDVLVFDTPRQAAAAVTGGRTGIPGLDAGSGLADFEVEEFVPGPIRHFDGLVQGGEVLVLSGSEYVGTCLQYAQGGPLGSFQLALSEEERAWVSRALAAVRIQDGSFHLEAIAHRGELVFLEVGNRVGGADVVATVELATGVHLPSYELRALLGERVTGTIPEPPADRRLYGWFVCPGHHLAGQEFQGLDGTAAFRDDPAVVAWNELPPGSPLPDHITYQSGETVLAGIVAGDSPEGGRRWIADLFASLSVRTRPAVRTTSEQVPA</sequence>
<gene>
    <name evidence="6" type="ORF">AQJ11_29455</name>
</gene>
<dbReference type="Proteomes" id="UP000053398">
    <property type="component" value="Unassembled WGS sequence"/>
</dbReference>
<dbReference type="Gene3D" id="3.30.470.20">
    <property type="entry name" value="ATP-grasp fold, B domain"/>
    <property type="match status" value="1"/>
</dbReference>
<keyword evidence="2 4" id="KW-0547">Nucleotide-binding</keyword>
<dbReference type="PROSITE" id="PS50975">
    <property type="entry name" value="ATP_GRASP"/>
    <property type="match status" value="1"/>
</dbReference>
<evidence type="ECO:0000313" key="6">
    <source>
        <dbReference type="EMBL" id="KUN20327.1"/>
    </source>
</evidence>
<organism evidence="6 7">
    <name type="scientific">Streptomyces corchorusii</name>
    <name type="common">Streptomyces chibaensis</name>
    <dbReference type="NCBI Taxonomy" id="1903"/>
    <lineage>
        <taxon>Bacteria</taxon>
        <taxon>Bacillati</taxon>
        <taxon>Actinomycetota</taxon>
        <taxon>Actinomycetes</taxon>
        <taxon>Kitasatosporales</taxon>
        <taxon>Streptomycetaceae</taxon>
        <taxon>Streptomyces</taxon>
    </lineage>
</organism>
<accession>A0A101PZ54</accession>
<dbReference type="SUPFAM" id="SSF56059">
    <property type="entry name" value="Glutathione synthetase ATP-binding domain-like"/>
    <property type="match status" value="1"/>
</dbReference>
<keyword evidence="3 4" id="KW-0067">ATP-binding</keyword>
<dbReference type="GO" id="GO:0005524">
    <property type="term" value="F:ATP binding"/>
    <property type="evidence" value="ECO:0007669"/>
    <property type="project" value="UniProtKB-UniRule"/>
</dbReference>
<dbReference type="Gene3D" id="3.40.50.20">
    <property type="match status" value="1"/>
</dbReference>
<dbReference type="EMBL" id="LMWP01000035">
    <property type="protein sequence ID" value="KUN20327.1"/>
    <property type="molecule type" value="Genomic_DNA"/>
</dbReference>
<comment type="caution">
    <text evidence="6">The sequence shown here is derived from an EMBL/GenBank/DDBJ whole genome shotgun (WGS) entry which is preliminary data.</text>
</comment>